<keyword evidence="2" id="KW-0119">Carbohydrate metabolism</keyword>
<evidence type="ECO:0000313" key="5">
    <source>
        <dbReference type="Proteomes" id="UP000247811"/>
    </source>
</evidence>
<dbReference type="InterPro" id="IPR001509">
    <property type="entry name" value="Epimerase_deHydtase"/>
</dbReference>
<organism evidence="4 5">
    <name type="scientific">Sphaerotilus hippei</name>
    <dbReference type="NCBI Taxonomy" id="744406"/>
    <lineage>
        <taxon>Bacteria</taxon>
        <taxon>Pseudomonadati</taxon>
        <taxon>Pseudomonadota</taxon>
        <taxon>Betaproteobacteria</taxon>
        <taxon>Burkholderiales</taxon>
        <taxon>Sphaerotilaceae</taxon>
        <taxon>Sphaerotilus</taxon>
    </lineage>
</organism>
<dbReference type="Pfam" id="PF01370">
    <property type="entry name" value="Epimerase"/>
    <property type="match status" value="1"/>
</dbReference>
<gene>
    <name evidence="4" type="ORF">C7444_10462</name>
</gene>
<dbReference type="EMBL" id="QJJS01000004">
    <property type="protein sequence ID" value="PXW97461.1"/>
    <property type="molecule type" value="Genomic_DNA"/>
</dbReference>
<dbReference type="NCBIfam" id="NF043036">
    <property type="entry name" value="ErythonDh"/>
    <property type="match status" value="1"/>
</dbReference>
<dbReference type="GO" id="GO:0016491">
    <property type="term" value="F:oxidoreductase activity"/>
    <property type="evidence" value="ECO:0007669"/>
    <property type="project" value="InterPro"/>
</dbReference>
<protein>
    <submittedName>
        <fullName evidence="4">Nucleoside-diphosphate-sugar epimerase</fullName>
    </submittedName>
</protein>
<evidence type="ECO:0000256" key="1">
    <source>
        <dbReference type="ARBA" id="ARBA00022857"/>
    </source>
</evidence>
<accession>A0A318H5C8</accession>
<name>A0A318H5C8_9BURK</name>
<dbReference type="Proteomes" id="UP000247811">
    <property type="component" value="Unassembled WGS sequence"/>
</dbReference>
<comment type="caution">
    <text evidence="4">The sequence shown here is derived from an EMBL/GenBank/DDBJ whole genome shotgun (WGS) entry which is preliminary data.</text>
</comment>
<dbReference type="SUPFAM" id="SSF51735">
    <property type="entry name" value="NAD(P)-binding Rossmann-fold domains"/>
    <property type="match status" value="1"/>
</dbReference>
<dbReference type="PANTHER" id="PTHR43103:SF3">
    <property type="entry name" value="ADP-L-GLYCERO-D-MANNO-HEPTOSE-6-EPIMERASE"/>
    <property type="match status" value="1"/>
</dbReference>
<keyword evidence="5" id="KW-1185">Reference proteome</keyword>
<feature type="domain" description="NAD-dependent epimerase/dehydratase" evidence="3">
    <location>
        <begin position="3"/>
        <end position="222"/>
    </location>
</feature>
<dbReference type="InterPro" id="IPR036291">
    <property type="entry name" value="NAD(P)-bd_dom_sf"/>
</dbReference>
<evidence type="ECO:0000256" key="2">
    <source>
        <dbReference type="ARBA" id="ARBA00023277"/>
    </source>
</evidence>
<reference evidence="4 5" key="1">
    <citation type="submission" date="2018-05" db="EMBL/GenBank/DDBJ databases">
        <title>Genomic Encyclopedia of Type Strains, Phase IV (KMG-IV): sequencing the most valuable type-strain genomes for metagenomic binning, comparative biology and taxonomic classification.</title>
        <authorList>
            <person name="Goeker M."/>
        </authorList>
    </citation>
    <scope>NUCLEOTIDE SEQUENCE [LARGE SCALE GENOMIC DNA]</scope>
    <source>
        <strain evidence="4 5">DSM 566</strain>
    </source>
</reference>
<dbReference type="Gene3D" id="3.40.50.720">
    <property type="entry name" value="NAD(P)-binding Rossmann-like Domain"/>
    <property type="match status" value="1"/>
</dbReference>
<sequence>MQILITGGSGFLGARLARTLLARDGLALAGGRTQPLTRLLLTDLVPPPADLQAQARVRFVTGELNALLASGELGLDGVDAVVHLAAAVSGDCEADLDLGLRSNLDASRALLQAARHAGQAPVFVAASSVAVFGGMPGLPLPEPVGDDSLPTPQGSYGIQKFMVEQLVADFSRRRLVQGRCVRLMTVAVRPGRPNGAASSFLSGMVREPLAGRRAVVPVAAGTPVALASPGRTVAGLLTALETGEADWGPRTALNLPALSTTVGEIAAALERLAGPAATALLDWQPDARIAAIVGGWPSRFDAARARGLGLLPDPTVDALLQSYVSDHPEAVRLPLMPV</sequence>
<proteinExistence type="predicted"/>
<dbReference type="RefSeq" id="WP_110399862.1">
    <property type="nucleotide sequence ID" value="NZ_QJJS01000004.1"/>
</dbReference>
<dbReference type="OrthoDB" id="9801056at2"/>
<keyword evidence="1" id="KW-0521">NADP</keyword>
<dbReference type="InterPro" id="IPR050005">
    <property type="entry name" value="DenD"/>
</dbReference>
<dbReference type="AlphaFoldDB" id="A0A318H5C8"/>
<dbReference type="PANTHER" id="PTHR43103">
    <property type="entry name" value="NUCLEOSIDE-DIPHOSPHATE-SUGAR EPIMERASE"/>
    <property type="match status" value="1"/>
</dbReference>
<evidence type="ECO:0000313" key="4">
    <source>
        <dbReference type="EMBL" id="PXW97461.1"/>
    </source>
</evidence>
<evidence type="ECO:0000259" key="3">
    <source>
        <dbReference type="Pfam" id="PF01370"/>
    </source>
</evidence>
<dbReference type="Gene3D" id="3.90.25.10">
    <property type="entry name" value="UDP-galactose 4-epimerase, domain 1"/>
    <property type="match status" value="1"/>
</dbReference>